<dbReference type="STRING" id="995062.SAMN04489718_2622"/>
<dbReference type="InterPro" id="IPR011037">
    <property type="entry name" value="Pyrv_Knase-like_insert_dom_sf"/>
</dbReference>
<dbReference type="AlphaFoldDB" id="A0A1H1ENS4"/>
<dbReference type="SUPFAM" id="SSF141673">
    <property type="entry name" value="MOSC N-terminal domain-like"/>
    <property type="match status" value="1"/>
</dbReference>
<evidence type="ECO:0000313" key="3">
    <source>
        <dbReference type="Proteomes" id="UP000199301"/>
    </source>
</evidence>
<name>A0A1H1ENS4_9ACTN</name>
<protein>
    <recommendedName>
        <fullName evidence="1">MOSC domain-containing protein</fullName>
    </recommendedName>
</protein>
<feature type="domain" description="MOSC" evidence="1">
    <location>
        <begin position="120"/>
        <end position="269"/>
    </location>
</feature>
<accession>A0A1H1ENS4</accession>
<dbReference type="Proteomes" id="UP000199301">
    <property type="component" value="Unassembled WGS sequence"/>
</dbReference>
<dbReference type="GO" id="GO:0003824">
    <property type="term" value="F:catalytic activity"/>
    <property type="evidence" value="ECO:0007669"/>
    <property type="project" value="InterPro"/>
</dbReference>
<sequence>MAEITELVYYPVKGCAGITVGSADLTPAGLRHDRCFMVVDERGGFRSQRKDPGMAVIRPEIDPDGTRLTLHAPGGESVAIEVDTAATARSEVELHGAGYLGIDQGDTAAEWFSAVLGTRCRLVRVPPEHDRVTGGLTEGTSGYADSCPILVVSEESLRDVNERLTERGLPALPMNRFRPNIVVAGWREPHTEDLVRRGAAGDVELGYAKIAKRCAVTTVEQTSGRKDGPEPLRVLAEYRRTEGNGVAFGSKFAVLRAGKLSVGDEFGVTEWGTSEL</sequence>
<dbReference type="Pfam" id="PF03473">
    <property type="entry name" value="MOSC"/>
    <property type="match status" value="1"/>
</dbReference>
<dbReference type="GO" id="GO:0030170">
    <property type="term" value="F:pyridoxal phosphate binding"/>
    <property type="evidence" value="ECO:0007669"/>
    <property type="project" value="InterPro"/>
</dbReference>
<reference evidence="3" key="1">
    <citation type="submission" date="2016-10" db="EMBL/GenBank/DDBJ databases">
        <authorList>
            <person name="Varghese N."/>
            <person name="Submissions S."/>
        </authorList>
    </citation>
    <scope>NUCLEOTIDE SEQUENCE [LARGE SCALE GENOMIC DNA]</scope>
    <source>
        <strain evidence="3">DSM 45459</strain>
    </source>
</reference>
<dbReference type="EMBL" id="FNKO01000002">
    <property type="protein sequence ID" value="SDQ90372.1"/>
    <property type="molecule type" value="Genomic_DNA"/>
</dbReference>
<dbReference type="InterPro" id="IPR005303">
    <property type="entry name" value="MOCOS_middle"/>
</dbReference>
<dbReference type="PANTHER" id="PTHR14237:SF19">
    <property type="entry name" value="MITOCHONDRIAL AMIDOXIME REDUCING COMPONENT 1"/>
    <property type="match status" value="1"/>
</dbReference>
<gene>
    <name evidence="2" type="ORF">SAMN04489718_2622</name>
</gene>
<dbReference type="Pfam" id="PF03476">
    <property type="entry name" value="MOSC_N"/>
    <property type="match status" value="1"/>
</dbReference>
<dbReference type="OrthoDB" id="9793178at2"/>
<evidence type="ECO:0000259" key="1">
    <source>
        <dbReference type="PROSITE" id="PS51340"/>
    </source>
</evidence>
<dbReference type="PANTHER" id="PTHR14237">
    <property type="entry name" value="MOLYBDOPTERIN COFACTOR SULFURASE MOSC"/>
    <property type="match status" value="1"/>
</dbReference>
<keyword evidence="3" id="KW-1185">Reference proteome</keyword>
<dbReference type="RefSeq" id="WP_092524258.1">
    <property type="nucleotide sequence ID" value="NZ_FNKO01000002.1"/>
</dbReference>
<organism evidence="2 3">
    <name type="scientific">Actinopolyspora saharensis</name>
    <dbReference type="NCBI Taxonomy" id="995062"/>
    <lineage>
        <taxon>Bacteria</taxon>
        <taxon>Bacillati</taxon>
        <taxon>Actinomycetota</taxon>
        <taxon>Actinomycetes</taxon>
        <taxon>Actinopolysporales</taxon>
        <taxon>Actinopolysporaceae</taxon>
        <taxon>Actinopolyspora</taxon>
    </lineage>
</organism>
<dbReference type="SUPFAM" id="SSF50800">
    <property type="entry name" value="PK beta-barrel domain-like"/>
    <property type="match status" value="1"/>
</dbReference>
<dbReference type="GO" id="GO:0030151">
    <property type="term" value="F:molybdenum ion binding"/>
    <property type="evidence" value="ECO:0007669"/>
    <property type="project" value="InterPro"/>
</dbReference>
<proteinExistence type="predicted"/>
<evidence type="ECO:0000313" key="2">
    <source>
        <dbReference type="EMBL" id="SDQ90372.1"/>
    </source>
</evidence>
<dbReference type="InterPro" id="IPR005302">
    <property type="entry name" value="MoCF_Sase_C"/>
</dbReference>
<dbReference type="PROSITE" id="PS51340">
    <property type="entry name" value="MOSC"/>
    <property type="match status" value="1"/>
</dbReference>